<evidence type="ECO:0000259" key="10">
    <source>
        <dbReference type="PROSITE" id="PS51918"/>
    </source>
</evidence>
<evidence type="ECO:0000256" key="4">
    <source>
        <dbReference type="ARBA" id="ARBA00022691"/>
    </source>
</evidence>
<dbReference type="Pfam" id="PF04055">
    <property type="entry name" value="Radical_SAM"/>
    <property type="match status" value="1"/>
</dbReference>
<evidence type="ECO:0000256" key="3">
    <source>
        <dbReference type="ARBA" id="ARBA00022679"/>
    </source>
</evidence>
<dbReference type="PROSITE" id="PS01278">
    <property type="entry name" value="MTTASE_RADICAL"/>
    <property type="match status" value="1"/>
</dbReference>
<sequence>MRKNQIDFITMGCSKNLVDSEILMRQFELNGYKCVHDSKNPQGEIAVINTCGFIGDAKEESINTILEFAQAKEEGRINKLYVMGCLSQRYKAELEKEIPQVDKYYGKFDFKQLLTDLGKAEVLDCRNKRFLTTPHHYAYIKISEGCDRHCAYCAIPLITGRHVSRPKEEILEEVKAFVASGVKEFQIIAQELTYYGIDIDGKRHIADLISAIADVPGVEWVRLHYAYPTHFPYELLDVIREKPNVCKYLDIALQHISDNMLQAMKRNITKEETYALIERIRKEVPGIHLRTTLMVGFPGETDEDFEELMEFTKWARFERMGAFAYSEEEGTYSEIHYNDDIADDIKQKRLDRLMDLQQNISGEIASEKIGKVFKVIIDRKEGDYYIGRTEFSSPEVDPEVLIPVSEKRLRTGCFYNVKITDAEEFDLYGTVNY</sequence>
<dbReference type="PROSITE" id="PS51449">
    <property type="entry name" value="MTTASE_N"/>
    <property type="match status" value="1"/>
</dbReference>
<dbReference type="SFLD" id="SFLDG01082">
    <property type="entry name" value="B12-binding_domain_containing"/>
    <property type="match status" value="1"/>
</dbReference>
<proteinExistence type="inferred from homology"/>
<dbReference type="GO" id="GO:0005829">
    <property type="term" value="C:cytosol"/>
    <property type="evidence" value="ECO:0007669"/>
    <property type="project" value="TreeGrafter"/>
</dbReference>
<feature type="binding site" evidence="8">
    <location>
        <position position="13"/>
    </location>
    <ligand>
        <name>[4Fe-4S] cluster</name>
        <dbReference type="ChEBI" id="CHEBI:49883"/>
        <label>1</label>
    </ligand>
</feature>
<feature type="binding site" evidence="8">
    <location>
        <position position="153"/>
    </location>
    <ligand>
        <name>[4Fe-4S] cluster</name>
        <dbReference type="ChEBI" id="CHEBI:49883"/>
        <label>2</label>
        <note>4Fe-4S-S-AdoMet</note>
    </ligand>
</feature>
<dbReference type="NCBIfam" id="TIGR00089">
    <property type="entry name" value="MiaB/RimO family radical SAM methylthiotransferase"/>
    <property type="match status" value="1"/>
</dbReference>
<evidence type="ECO:0000256" key="6">
    <source>
        <dbReference type="ARBA" id="ARBA00023004"/>
    </source>
</evidence>
<evidence type="ECO:0000256" key="2">
    <source>
        <dbReference type="ARBA" id="ARBA00022490"/>
    </source>
</evidence>
<dbReference type="InterPro" id="IPR006638">
    <property type="entry name" value="Elp3/MiaA/NifB-like_rSAM"/>
</dbReference>
<dbReference type="GO" id="GO:0103039">
    <property type="term" value="F:protein methylthiotransferase activity"/>
    <property type="evidence" value="ECO:0007669"/>
    <property type="project" value="UniProtKB-EC"/>
</dbReference>
<dbReference type="SFLD" id="SFLDS00029">
    <property type="entry name" value="Radical_SAM"/>
    <property type="match status" value="1"/>
</dbReference>
<dbReference type="InterPro" id="IPR020612">
    <property type="entry name" value="Methylthiotransferase_CS"/>
</dbReference>
<dbReference type="GO" id="GO:0051539">
    <property type="term" value="F:4 iron, 4 sulfur cluster binding"/>
    <property type="evidence" value="ECO:0007669"/>
    <property type="project" value="UniProtKB-UniRule"/>
</dbReference>
<dbReference type="Proteomes" id="UP000036951">
    <property type="component" value="Unassembled WGS sequence"/>
</dbReference>
<dbReference type="PANTHER" id="PTHR43837:SF1">
    <property type="entry name" value="RIBOSOMAL PROTEIN US12 METHYLTHIOTRANSFERASE RIMO"/>
    <property type="match status" value="1"/>
</dbReference>
<keyword evidence="2 8" id="KW-0963">Cytoplasm</keyword>
<dbReference type="EMBL" id="LFQU01000007">
    <property type="protein sequence ID" value="KOO68907.1"/>
    <property type="molecule type" value="Genomic_DNA"/>
</dbReference>
<dbReference type="SFLD" id="SFLDG01061">
    <property type="entry name" value="methylthiotransferase"/>
    <property type="match status" value="1"/>
</dbReference>
<dbReference type="InterPro" id="IPR013848">
    <property type="entry name" value="Methylthiotransferase_N"/>
</dbReference>
<dbReference type="PANTHER" id="PTHR43837">
    <property type="entry name" value="RIBOSOMAL PROTEIN S12 METHYLTHIOTRANSFERASE RIMO"/>
    <property type="match status" value="1"/>
</dbReference>
<comment type="caution">
    <text evidence="11">The sequence shown here is derived from an EMBL/GenBank/DDBJ whole genome shotgun (WGS) entry which is preliminary data.</text>
</comment>
<protein>
    <recommendedName>
        <fullName evidence="8">Ribosomal protein uS12 methylthiotransferase RimO</fullName>
        <shortName evidence="8">uS12 MTTase</shortName>
        <shortName evidence="8">uS12 methylthiotransferase</shortName>
        <ecNumber evidence="8">2.8.4.4</ecNumber>
    </recommendedName>
    <alternativeName>
        <fullName evidence="8">Ribosomal protein uS12 (aspartate-C(3))-methylthiotransferase</fullName>
    </alternativeName>
    <alternativeName>
        <fullName evidence="8">Ribosome maturation factor RimO</fullName>
    </alternativeName>
</protein>
<keyword evidence="1 8" id="KW-0004">4Fe-4S</keyword>
<dbReference type="NCBIfam" id="TIGR01125">
    <property type="entry name" value="30S ribosomal protein S12 methylthiotransferase RimO"/>
    <property type="match status" value="1"/>
</dbReference>
<name>A0A8E1R226_9BACT</name>
<dbReference type="GO" id="GO:0035599">
    <property type="term" value="F:aspartic acid methylthiotransferase activity"/>
    <property type="evidence" value="ECO:0007669"/>
    <property type="project" value="TreeGrafter"/>
</dbReference>
<dbReference type="InterPro" id="IPR007197">
    <property type="entry name" value="rSAM"/>
</dbReference>
<dbReference type="InterPro" id="IPR002792">
    <property type="entry name" value="TRAM_dom"/>
</dbReference>
<reference evidence="11 12" key="1">
    <citation type="submission" date="2015-06" db="EMBL/GenBank/DDBJ databases">
        <title>Prevotella sp. 109, sp. nov., a novel member of the family Prevotellaceae isolated from human faeces.</title>
        <authorList>
            <person name="Shkoporov A.N."/>
            <person name="Chaplin A.V."/>
            <person name="Kafarskaia L.I."/>
            <person name="Efimov B.A."/>
        </authorList>
    </citation>
    <scope>NUCLEOTIDE SEQUENCE [LARGE SCALE GENOMIC DNA]</scope>
    <source>
        <strain evidence="11 12">109</strain>
    </source>
</reference>
<dbReference type="SFLD" id="SFLDF00274">
    <property type="entry name" value="ribosomal_protein_S12_methylth"/>
    <property type="match status" value="1"/>
</dbReference>
<dbReference type="OrthoDB" id="9805215at2"/>
<comment type="catalytic activity">
    <reaction evidence="8">
        <text>L-aspartate(89)-[ribosomal protein uS12]-hydrogen + (sulfur carrier)-SH + AH2 + 2 S-adenosyl-L-methionine = 3-methylsulfanyl-L-aspartate(89)-[ribosomal protein uS12]-hydrogen + (sulfur carrier)-H + 5'-deoxyadenosine + L-methionine + A + S-adenosyl-L-homocysteine + 2 H(+)</text>
        <dbReference type="Rhea" id="RHEA:37087"/>
        <dbReference type="Rhea" id="RHEA-COMP:10460"/>
        <dbReference type="Rhea" id="RHEA-COMP:10461"/>
        <dbReference type="Rhea" id="RHEA-COMP:14737"/>
        <dbReference type="Rhea" id="RHEA-COMP:14739"/>
        <dbReference type="ChEBI" id="CHEBI:13193"/>
        <dbReference type="ChEBI" id="CHEBI:15378"/>
        <dbReference type="ChEBI" id="CHEBI:17319"/>
        <dbReference type="ChEBI" id="CHEBI:17499"/>
        <dbReference type="ChEBI" id="CHEBI:29917"/>
        <dbReference type="ChEBI" id="CHEBI:29961"/>
        <dbReference type="ChEBI" id="CHEBI:57844"/>
        <dbReference type="ChEBI" id="CHEBI:57856"/>
        <dbReference type="ChEBI" id="CHEBI:59789"/>
        <dbReference type="ChEBI" id="CHEBI:64428"/>
        <dbReference type="ChEBI" id="CHEBI:73599"/>
        <dbReference type="EC" id="2.8.4.4"/>
    </reaction>
</comment>
<evidence type="ECO:0000256" key="7">
    <source>
        <dbReference type="ARBA" id="ARBA00023014"/>
    </source>
</evidence>
<keyword evidence="5 8" id="KW-0479">Metal-binding</keyword>
<dbReference type="AlphaFoldDB" id="A0A8E1R226"/>
<dbReference type="FunFam" id="3.80.30.20:FF:000001">
    <property type="entry name" value="tRNA-2-methylthio-N(6)-dimethylallyladenosine synthase 2"/>
    <property type="match status" value="1"/>
</dbReference>
<dbReference type="EC" id="2.8.4.4" evidence="8"/>
<keyword evidence="12" id="KW-1185">Reference proteome</keyword>
<comment type="similarity">
    <text evidence="8">Belongs to the methylthiotransferase family. RimO subfamily.</text>
</comment>
<accession>A0A8E1R226</accession>
<dbReference type="InterPro" id="IPR005840">
    <property type="entry name" value="Ribosomal_uS12_MeSTrfase_RimO"/>
</dbReference>
<dbReference type="Pfam" id="PF00919">
    <property type="entry name" value="UPF0004"/>
    <property type="match status" value="1"/>
</dbReference>
<gene>
    <name evidence="8" type="primary">rimO</name>
    <name evidence="11" type="ORF">ACU52_05275</name>
</gene>
<feature type="binding site" evidence="8">
    <location>
        <position position="150"/>
    </location>
    <ligand>
        <name>[4Fe-4S] cluster</name>
        <dbReference type="ChEBI" id="CHEBI:49883"/>
        <label>2</label>
        <note>4Fe-4S-S-AdoMet</note>
    </ligand>
</feature>
<dbReference type="InterPro" id="IPR012340">
    <property type="entry name" value="NA-bd_OB-fold"/>
</dbReference>
<keyword evidence="4 8" id="KW-0949">S-adenosyl-L-methionine</keyword>
<keyword evidence="7 8" id="KW-0411">Iron-sulfur</keyword>
<dbReference type="Gene3D" id="3.80.30.20">
    <property type="entry name" value="tm_1862 like domain"/>
    <property type="match status" value="1"/>
</dbReference>
<comment type="subcellular location">
    <subcellularLocation>
        <location evidence="8">Cytoplasm</location>
    </subcellularLocation>
</comment>
<dbReference type="CDD" id="cd01335">
    <property type="entry name" value="Radical_SAM"/>
    <property type="match status" value="1"/>
</dbReference>
<dbReference type="Gene3D" id="2.40.50.140">
    <property type="entry name" value="Nucleic acid-binding proteins"/>
    <property type="match status" value="1"/>
</dbReference>
<feature type="domain" description="MTTase N-terminal" evidence="9">
    <location>
        <begin position="4"/>
        <end position="122"/>
    </location>
</feature>
<evidence type="ECO:0000256" key="5">
    <source>
        <dbReference type="ARBA" id="ARBA00022723"/>
    </source>
</evidence>
<dbReference type="InterPro" id="IPR058240">
    <property type="entry name" value="rSAM_sf"/>
</dbReference>
<dbReference type="RefSeq" id="WP_053398020.1">
    <property type="nucleotide sequence ID" value="NZ_DAWBWQ010000101.1"/>
</dbReference>
<evidence type="ECO:0000313" key="11">
    <source>
        <dbReference type="EMBL" id="KOO68907.1"/>
    </source>
</evidence>
<evidence type="ECO:0000256" key="8">
    <source>
        <dbReference type="HAMAP-Rule" id="MF_01865"/>
    </source>
</evidence>
<dbReference type="InterPro" id="IPR005839">
    <property type="entry name" value="Methylthiotransferase"/>
</dbReference>
<feature type="domain" description="Radical SAM core" evidence="10">
    <location>
        <begin position="132"/>
        <end position="363"/>
    </location>
</feature>
<feature type="binding site" evidence="8">
    <location>
        <position position="146"/>
    </location>
    <ligand>
        <name>[4Fe-4S] cluster</name>
        <dbReference type="ChEBI" id="CHEBI:49883"/>
        <label>2</label>
        <note>4Fe-4S-S-AdoMet</note>
    </ligand>
</feature>
<dbReference type="GO" id="GO:0046872">
    <property type="term" value="F:metal ion binding"/>
    <property type="evidence" value="ECO:0007669"/>
    <property type="project" value="UniProtKB-KW"/>
</dbReference>
<dbReference type="SMART" id="SM00729">
    <property type="entry name" value="Elp3"/>
    <property type="match status" value="1"/>
</dbReference>
<dbReference type="Pfam" id="PF18693">
    <property type="entry name" value="TRAM_2"/>
    <property type="match status" value="1"/>
</dbReference>
<dbReference type="HAMAP" id="MF_01865">
    <property type="entry name" value="MTTase_RimO"/>
    <property type="match status" value="1"/>
</dbReference>
<evidence type="ECO:0000259" key="9">
    <source>
        <dbReference type="PROSITE" id="PS51449"/>
    </source>
</evidence>
<evidence type="ECO:0000313" key="12">
    <source>
        <dbReference type="Proteomes" id="UP000036951"/>
    </source>
</evidence>
<feature type="binding site" evidence="8">
    <location>
        <position position="85"/>
    </location>
    <ligand>
        <name>[4Fe-4S] cluster</name>
        <dbReference type="ChEBI" id="CHEBI:49883"/>
        <label>1</label>
    </ligand>
</feature>
<keyword evidence="11" id="KW-0689">Ribosomal protein</keyword>
<keyword evidence="3 8" id="KW-0808">Transferase</keyword>
<dbReference type="InterPro" id="IPR023404">
    <property type="entry name" value="rSAM_horseshoe"/>
</dbReference>
<evidence type="ECO:0000256" key="1">
    <source>
        <dbReference type="ARBA" id="ARBA00022485"/>
    </source>
</evidence>
<dbReference type="Gene3D" id="3.40.50.12160">
    <property type="entry name" value="Methylthiotransferase, N-terminal domain"/>
    <property type="match status" value="1"/>
</dbReference>
<dbReference type="GO" id="GO:0006400">
    <property type="term" value="P:tRNA modification"/>
    <property type="evidence" value="ECO:0007669"/>
    <property type="project" value="InterPro"/>
</dbReference>
<dbReference type="GO" id="GO:0005840">
    <property type="term" value="C:ribosome"/>
    <property type="evidence" value="ECO:0007669"/>
    <property type="project" value="UniProtKB-KW"/>
</dbReference>
<dbReference type="InterPro" id="IPR038135">
    <property type="entry name" value="Methylthiotransferase_N_sf"/>
</dbReference>
<dbReference type="SUPFAM" id="SSF102114">
    <property type="entry name" value="Radical SAM enzymes"/>
    <property type="match status" value="1"/>
</dbReference>
<feature type="binding site" evidence="8">
    <location>
        <position position="51"/>
    </location>
    <ligand>
        <name>[4Fe-4S] cluster</name>
        <dbReference type="ChEBI" id="CHEBI:49883"/>
        <label>1</label>
    </ligand>
</feature>
<comment type="cofactor">
    <cofactor evidence="8">
        <name>[4Fe-4S] cluster</name>
        <dbReference type="ChEBI" id="CHEBI:49883"/>
    </cofactor>
    <text evidence="8">Binds 2 [4Fe-4S] clusters. One cluster is coordinated with 3 cysteines and an exchangeable S-adenosyl-L-methionine.</text>
</comment>
<keyword evidence="6 8" id="KW-0408">Iron</keyword>
<comment type="function">
    <text evidence="8">Catalyzes the methylthiolation of an aspartic acid residue of ribosomal protein uS12.</text>
</comment>
<dbReference type="PROSITE" id="PS51918">
    <property type="entry name" value="RADICAL_SAM"/>
    <property type="match status" value="1"/>
</dbReference>
<keyword evidence="11" id="KW-0687">Ribonucleoprotein</keyword>
<organism evidence="11 12">
    <name type="scientific">Xylanibacter rarus</name>
    <dbReference type="NCBI Taxonomy" id="1676614"/>
    <lineage>
        <taxon>Bacteria</taxon>
        <taxon>Pseudomonadati</taxon>
        <taxon>Bacteroidota</taxon>
        <taxon>Bacteroidia</taxon>
        <taxon>Bacteroidales</taxon>
        <taxon>Prevotellaceae</taxon>
        <taxon>Xylanibacter</taxon>
    </lineage>
</organism>